<dbReference type="EMBL" id="DVHA01000187">
    <property type="protein sequence ID" value="HIR61088.1"/>
    <property type="molecule type" value="Genomic_DNA"/>
</dbReference>
<sequence>MKTTRSIDSMENGIVIDHIGAGKGMKIYDLLHLDDLDCTVVLIRNARSGRYGRKDIIKIEGDIRLDLDLLGYVDHNITVSFIQEGKVVEKKKLTLPKRLVNVIRCRNPRCICTVEEG</sequence>
<feature type="domain" description="Aspartate carbamoyltransferase regulatory subunit N-terminal" evidence="1">
    <location>
        <begin position="6"/>
        <end position="93"/>
    </location>
</feature>
<dbReference type="InterPro" id="IPR002801">
    <property type="entry name" value="Asp_carbamoylTrfase_reg"/>
</dbReference>
<dbReference type="PANTHER" id="PTHR35805">
    <property type="entry name" value="ASPARTATE CARBAMOYLTRANSFERASE REGULATORY CHAIN"/>
    <property type="match status" value="1"/>
</dbReference>
<reference evidence="2" key="1">
    <citation type="submission" date="2020-10" db="EMBL/GenBank/DDBJ databases">
        <authorList>
            <person name="Gilroy R."/>
        </authorList>
    </citation>
    <scope>NUCLEOTIDE SEQUENCE</scope>
    <source>
        <strain evidence="2">CHK189-12415</strain>
    </source>
</reference>
<dbReference type="GO" id="GO:0006207">
    <property type="term" value="P:'de novo' pyrimidine nucleobase biosynthetic process"/>
    <property type="evidence" value="ECO:0007669"/>
    <property type="project" value="InterPro"/>
</dbReference>
<evidence type="ECO:0000313" key="3">
    <source>
        <dbReference type="Proteomes" id="UP000824241"/>
    </source>
</evidence>
<dbReference type="InterPro" id="IPR036793">
    <property type="entry name" value="Asp_carbatrfase_reg_N_sf"/>
</dbReference>
<evidence type="ECO:0000313" key="2">
    <source>
        <dbReference type="EMBL" id="HIR61088.1"/>
    </source>
</evidence>
<name>A0A9D1J531_9FIRM</name>
<protein>
    <submittedName>
        <fullName evidence="2">Aspartate carbamoyltransferase regulatory subunit</fullName>
    </submittedName>
</protein>
<dbReference type="Pfam" id="PF01948">
    <property type="entry name" value="PyrI"/>
    <property type="match status" value="1"/>
</dbReference>
<dbReference type="AlphaFoldDB" id="A0A9D1J531"/>
<gene>
    <name evidence="2" type="ORF">IAB37_05895</name>
</gene>
<reference evidence="2" key="2">
    <citation type="journal article" date="2021" name="PeerJ">
        <title>Extensive microbial diversity within the chicken gut microbiome revealed by metagenomics and culture.</title>
        <authorList>
            <person name="Gilroy R."/>
            <person name="Ravi A."/>
            <person name="Getino M."/>
            <person name="Pursley I."/>
            <person name="Horton D.L."/>
            <person name="Alikhan N.F."/>
            <person name="Baker D."/>
            <person name="Gharbi K."/>
            <person name="Hall N."/>
            <person name="Watson M."/>
            <person name="Adriaenssens E.M."/>
            <person name="Foster-Nyarko E."/>
            <person name="Jarju S."/>
            <person name="Secka A."/>
            <person name="Antonio M."/>
            <person name="Oren A."/>
            <person name="Chaudhuri R.R."/>
            <person name="La Ragione R."/>
            <person name="Hildebrand F."/>
            <person name="Pallen M.J."/>
        </authorList>
    </citation>
    <scope>NUCLEOTIDE SEQUENCE</scope>
    <source>
        <strain evidence="2">CHK189-12415</strain>
    </source>
</reference>
<dbReference type="Proteomes" id="UP000824241">
    <property type="component" value="Unassembled WGS sequence"/>
</dbReference>
<evidence type="ECO:0000259" key="1">
    <source>
        <dbReference type="Pfam" id="PF01948"/>
    </source>
</evidence>
<dbReference type="PANTHER" id="PTHR35805:SF1">
    <property type="entry name" value="ASPARTATE CARBAMOYLTRANSFERASE REGULATORY CHAIN"/>
    <property type="match status" value="1"/>
</dbReference>
<dbReference type="Gene3D" id="3.30.70.140">
    <property type="entry name" value="Aspartate carbamoyltransferase regulatory subunit, N-terminal domain"/>
    <property type="match status" value="1"/>
</dbReference>
<proteinExistence type="predicted"/>
<dbReference type="InterPro" id="IPR020545">
    <property type="entry name" value="Asp_carbamoyltransf_reg_N"/>
</dbReference>
<dbReference type="SUPFAM" id="SSF54893">
    <property type="entry name" value="Aspartate carbamoyltransferase, Regulatory-chain, N-terminal domain"/>
    <property type="match status" value="1"/>
</dbReference>
<dbReference type="GO" id="GO:0009347">
    <property type="term" value="C:aspartate carbamoyltransferase complex"/>
    <property type="evidence" value="ECO:0007669"/>
    <property type="project" value="InterPro"/>
</dbReference>
<comment type="caution">
    <text evidence="2">The sequence shown here is derived from an EMBL/GenBank/DDBJ whole genome shotgun (WGS) entry which is preliminary data.</text>
</comment>
<accession>A0A9D1J531</accession>
<organism evidence="2 3">
    <name type="scientific">Candidatus Faecivivens stercoravium</name>
    <dbReference type="NCBI Taxonomy" id="2840803"/>
    <lineage>
        <taxon>Bacteria</taxon>
        <taxon>Bacillati</taxon>
        <taxon>Bacillota</taxon>
        <taxon>Clostridia</taxon>
        <taxon>Eubacteriales</taxon>
        <taxon>Oscillospiraceae</taxon>
        <taxon>Oscillospiraceae incertae sedis</taxon>
        <taxon>Candidatus Faecivivens</taxon>
    </lineage>
</organism>
<feature type="non-terminal residue" evidence="2">
    <location>
        <position position="117"/>
    </location>
</feature>